<name>A0A9D4V9S9_ADICA</name>
<reference evidence="1" key="1">
    <citation type="submission" date="2021-01" db="EMBL/GenBank/DDBJ databases">
        <title>Adiantum capillus-veneris genome.</title>
        <authorList>
            <person name="Fang Y."/>
            <person name="Liao Q."/>
        </authorList>
    </citation>
    <scope>NUCLEOTIDE SEQUENCE</scope>
    <source>
        <strain evidence="1">H3</strain>
        <tissue evidence="1">Leaf</tissue>
    </source>
</reference>
<evidence type="ECO:0000313" key="2">
    <source>
        <dbReference type="Proteomes" id="UP000886520"/>
    </source>
</evidence>
<sequence length="111" mass="12996">MDREVAADFYVQQREKRVAKFNQRLPKKELQEGDLVMKYESYLDFTFQKKFTRKWIGPYKIAKAFPNSTYQLERSNGKLLRNRVNGSSSSQALFRALFRQSSHARCSSGSC</sequence>
<proteinExistence type="predicted"/>
<accession>A0A9D4V9S9</accession>
<evidence type="ECO:0000313" key="1">
    <source>
        <dbReference type="EMBL" id="KAI5082500.1"/>
    </source>
</evidence>
<dbReference type="EMBL" id="JABFUD020000003">
    <property type="protein sequence ID" value="KAI5082500.1"/>
    <property type="molecule type" value="Genomic_DNA"/>
</dbReference>
<protein>
    <submittedName>
        <fullName evidence="1">Uncharacterized protein</fullName>
    </submittedName>
</protein>
<dbReference type="OrthoDB" id="5596291at2759"/>
<dbReference type="Proteomes" id="UP000886520">
    <property type="component" value="Chromosome 2"/>
</dbReference>
<dbReference type="AlphaFoldDB" id="A0A9D4V9S9"/>
<keyword evidence="2" id="KW-1185">Reference proteome</keyword>
<gene>
    <name evidence="1" type="ORF">GOP47_0002243</name>
</gene>
<comment type="caution">
    <text evidence="1">The sequence shown here is derived from an EMBL/GenBank/DDBJ whole genome shotgun (WGS) entry which is preliminary data.</text>
</comment>
<organism evidence="1 2">
    <name type="scientific">Adiantum capillus-veneris</name>
    <name type="common">Maidenhair fern</name>
    <dbReference type="NCBI Taxonomy" id="13818"/>
    <lineage>
        <taxon>Eukaryota</taxon>
        <taxon>Viridiplantae</taxon>
        <taxon>Streptophyta</taxon>
        <taxon>Embryophyta</taxon>
        <taxon>Tracheophyta</taxon>
        <taxon>Polypodiopsida</taxon>
        <taxon>Polypodiidae</taxon>
        <taxon>Polypodiales</taxon>
        <taxon>Pteridineae</taxon>
        <taxon>Pteridaceae</taxon>
        <taxon>Vittarioideae</taxon>
        <taxon>Adiantum</taxon>
    </lineage>
</organism>